<organism evidence="2 3">
    <name type="scientific">Heterocephalus glaber</name>
    <name type="common">Naked mole rat</name>
    <dbReference type="NCBI Taxonomy" id="10181"/>
    <lineage>
        <taxon>Eukaryota</taxon>
        <taxon>Metazoa</taxon>
        <taxon>Chordata</taxon>
        <taxon>Craniata</taxon>
        <taxon>Vertebrata</taxon>
        <taxon>Euteleostomi</taxon>
        <taxon>Mammalia</taxon>
        <taxon>Eutheria</taxon>
        <taxon>Euarchontoglires</taxon>
        <taxon>Glires</taxon>
        <taxon>Rodentia</taxon>
        <taxon>Hystricomorpha</taxon>
        <taxon>Bathyergidae</taxon>
        <taxon>Heterocephalus</taxon>
    </lineage>
</organism>
<dbReference type="PANTHER" id="PTHR21228">
    <property type="entry name" value="FAST LEU-RICH DOMAIN-CONTAINING"/>
    <property type="match status" value="1"/>
</dbReference>
<dbReference type="GO" id="GO:0003723">
    <property type="term" value="F:RNA binding"/>
    <property type="evidence" value="ECO:0007669"/>
    <property type="project" value="TreeGrafter"/>
</dbReference>
<accession>A0AAX6T2V8</accession>
<dbReference type="CTD" id="79072"/>
<dbReference type="PANTHER" id="PTHR21228:SF9">
    <property type="entry name" value="FAST KINASE DOMAIN-CONTAINING PROTEIN 3, MITOCHONDRIAL"/>
    <property type="match status" value="1"/>
</dbReference>
<protein>
    <submittedName>
        <fullName evidence="3">FAST kinase domain-containing protein 3, mitochondrial isoform X4</fullName>
    </submittedName>
</protein>
<dbReference type="InterPro" id="IPR050870">
    <property type="entry name" value="FAST_kinase"/>
</dbReference>
<gene>
    <name evidence="3" type="primary">Fastkd3</name>
</gene>
<keyword evidence="3" id="KW-0808">Transferase</keyword>
<dbReference type="PROSITE" id="PS51286">
    <property type="entry name" value="RAP"/>
    <property type="match status" value="1"/>
</dbReference>
<dbReference type="GO" id="GO:0016301">
    <property type="term" value="F:kinase activity"/>
    <property type="evidence" value="ECO:0007669"/>
    <property type="project" value="UniProtKB-KW"/>
</dbReference>
<dbReference type="InterPro" id="IPR013579">
    <property type="entry name" value="FAST_2"/>
</dbReference>
<dbReference type="GO" id="GO:0035770">
    <property type="term" value="C:ribonucleoprotein granule"/>
    <property type="evidence" value="ECO:0007669"/>
    <property type="project" value="TreeGrafter"/>
</dbReference>
<name>A0AAX6T2V8_HETGA</name>
<dbReference type="Pfam" id="PF08373">
    <property type="entry name" value="RAP"/>
    <property type="match status" value="1"/>
</dbReference>
<evidence type="ECO:0000259" key="1">
    <source>
        <dbReference type="PROSITE" id="PS51286"/>
    </source>
</evidence>
<dbReference type="SMART" id="SM00952">
    <property type="entry name" value="RAP"/>
    <property type="match status" value="1"/>
</dbReference>
<dbReference type="AlphaFoldDB" id="A0AAX6T2V8"/>
<dbReference type="Proteomes" id="UP000694906">
    <property type="component" value="Unplaced"/>
</dbReference>
<evidence type="ECO:0000313" key="3">
    <source>
        <dbReference type="RefSeq" id="XP_021114262.1"/>
    </source>
</evidence>
<sequence>MCCSLVSIIFHPKRSCEFSMPVPLLSTIQSTLCQKYSALFFFSSCKGPKLLAKYRVKSFLTPYCSLETPVDFALYKYVVMALIDLLGGRMYFASKVLTPYCYTIASPADVEIKLDEEGFVLPFTANEDVNKRIALCIDGPKRFCSNSSHLLGKEAIKQRHLRLLGYQVVQVPYHEMEMLKSRLELVEYLQGKLFPQNPSVHW</sequence>
<evidence type="ECO:0000313" key="2">
    <source>
        <dbReference type="Proteomes" id="UP000694906"/>
    </source>
</evidence>
<proteinExistence type="predicted"/>
<dbReference type="GeneID" id="101719346"/>
<dbReference type="RefSeq" id="XP_021114262.1">
    <property type="nucleotide sequence ID" value="XM_021258603.1"/>
</dbReference>
<reference evidence="3" key="1">
    <citation type="submission" date="2025-08" db="UniProtKB">
        <authorList>
            <consortium name="RefSeq"/>
        </authorList>
    </citation>
    <scope>IDENTIFICATION</scope>
</reference>
<dbReference type="GO" id="GO:0005759">
    <property type="term" value="C:mitochondrial matrix"/>
    <property type="evidence" value="ECO:0007669"/>
    <property type="project" value="TreeGrafter"/>
</dbReference>
<dbReference type="GO" id="GO:0044528">
    <property type="term" value="P:regulation of mitochondrial mRNA stability"/>
    <property type="evidence" value="ECO:0007669"/>
    <property type="project" value="TreeGrafter"/>
</dbReference>
<dbReference type="Pfam" id="PF08368">
    <property type="entry name" value="FAST_2"/>
    <property type="match status" value="1"/>
</dbReference>
<keyword evidence="3" id="KW-0418">Kinase</keyword>
<dbReference type="GO" id="GO:0000963">
    <property type="term" value="P:mitochondrial RNA processing"/>
    <property type="evidence" value="ECO:0007669"/>
    <property type="project" value="TreeGrafter"/>
</dbReference>
<dbReference type="InterPro" id="IPR013584">
    <property type="entry name" value="RAP"/>
</dbReference>
<keyword evidence="2" id="KW-1185">Reference proteome</keyword>
<feature type="domain" description="RAP" evidence="1">
    <location>
        <begin position="133"/>
        <end position="191"/>
    </location>
</feature>